<proteinExistence type="predicted"/>
<keyword evidence="2" id="KW-1133">Transmembrane helix</keyword>
<evidence type="ECO:0000313" key="4">
    <source>
        <dbReference type="EMBL" id="CDS04869.1"/>
    </source>
</evidence>
<evidence type="ECO:0000256" key="2">
    <source>
        <dbReference type="SAM" id="Phobius"/>
    </source>
</evidence>
<feature type="region of interest" description="Disordered" evidence="1">
    <location>
        <begin position="338"/>
        <end position="367"/>
    </location>
</feature>
<protein>
    <submittedName>
        <fullName evidence="4">Uncharacterized protein</fullName>
    </submittedName>
</protein>
<evidence type="ECO:0000256" key="3">
    <source>
        <dbReference type="SAM" id="SignalP"/>
    </source>
</evidence>
<feature type="signal peptide" evidence="3">
    <location>
        <begin position="1"/>
        <end position="17"/>
    </location>
</feature>
<reference evidence="4" key="1">
    <citation type="journal article" date="2014" name="Genome Announc.">
        <title>De novo whole-genome sequence and genome annotation of Lichtheimia ramosa.</title>
        <authorList>
            <person name="Linde J."/>
            <person name="Schwartze V."/>
            <person name="Binder U."/>
            <person name="Lass-Florl C."/>
            <person name="Voigt K."/>
            <person name="Horn F."/>
        </authorList>
    </citation>
    <scope>NUCLEOTIDE SEQUENCE</scope>
    <source>
        <strain evidence="4">JMRC FSU:6197</strain>
    </source>
</reference>
<feature type="chain" id="PRO_5001726404" evidence="3">
    <location>
        <begin position="18"/>
        <end position="367"/>
    </location>
</feature>
<keyword evidence="3" id="KW-0732">Signal</keyword>
<sequence length="367" mass="41496">MKYQLLLSIFAITLSQAAVIPQHGDHANEQSLTSLDSEAAALLNEDMFGMNDQQNDNDDDPLIDDIEVNDELQHEDGDEHQDIIEDTTYTLDQFGRFVPVSTATQDAIDFEENNQPDDMDVDHNDPGMHMIVDSTMATSNEPVVHGGEEDGDEIGDEVYIFEDDEDTLDQKLEIDPETGMPFFKNKYEADFDHHIQWAAQINDEFNDDDDSQQLAQHQYHPATLPFCPMDWRVILLGLIIIAVIIRFVWRKNLMNSNDGAISLPISSKNEWRKPPMSRKYHGKPRMLSVHGHQDFMITPPARKSPLRDAHASTPTTTVVLPIQDDVSVKSFHRGGHMRRASAGAPHQVMGSRQNHARHSSMSGIHHM</sequence>
<dbReference type="OrthoDB" id="2263753at2759"/>
<keyword evidence="2" id="KW-0472">Membrane</keyword>
<organism evidence="4">
    <name type="scientific">Lichtheimia ramosa</name>
    <dbReference type="NCBI Taxonomy" id="688394"/>
    <lineage>
        <taxon>Eukaryota</taxon>
        <taxon>Fungi</taxon>
        <taxon>Fungi incertae sedis</taxon>
        <taxon>Mucoromycota</taxon>
        <taxon>Mucoromycotina</taxon>
        <taxon>Mucoromycetes</taxon>
        <taxon>Mucorales</taxon>
        <taxon>Lichtheimiaceae</taxon>
        <taxon>Lichtheimia</taxon>
    </lineage>
</organism>
<keyword evidence="2" id="KW-0812">Transmembrane</keyword>
<feature type="transmembrane region" description="Helical" evidence="2">
    <location>
        <begin position="231"/>
        <end position="249"/>
    </location>
</feature>
<name>A0A077WCI7_9FUNG</name>
<evidence type="ECO:0000256" key="1">
    <source>
        <dbReference type="SAM" id="MobiDB-lite"/>
    </source>
</evidence>
<accession>A0A077WCI7</accession>
<dbReference type="AlphaFoldDB" id="A0A077WCI7"/>
<dbReference type="EMBL" id="LK023315">
    <property type="protein sequence ID" value="CDS04869.1"/>
    <property type="molecule type" value="Genomic_DNA"/>
</dbReference>
<gene>
    <name evidence="4" type="ORF">LRAMOSA07399</name>
</gene>